<dbReference type="GO" id="GO:0016887">
    <property type="term" value="F:ATP hydrolysis activity"/>
    <property type="evidence" value="ECO:0007669"/>
    <property type="project" value="InterPro"/>
</dbReference>
<dbReference type="PANTHER" id="PTHR43790:SF8">
    <property type="entry name" value="SUGAR ABC TRANSPORTER ATP-BINDING PROTEIN"/>
    <property type="match status" value="1"/>
</dbReference>
<dbReference type="PROSITE" id="PS00211">
    <property type="entry name" value="ABC_TRANSPORTER_1"/>
    <property type="match status" value="1"/>
</dbReference>
<dbReference type="SUPFAM" id="SSF52540">
    <property type="entry name" value="P-loop containing nucleoside triphosphate hydrolases"/>
    <property type="match status" value="1"/>
</dbReference>
<dbReference type="Proteomes" id="UP000275401">
    <property type="component" value="Unassembled WGS sequence"/>
</dbReference>
<dbReference type="InterPro" id="IPR017871">
    <property type="entry name" value="ABC_transporter-like_CS"/>
</dbReference>
<evidence type="ECO:0000256" key="1">
    <source>
        <dbReference type="ARBA" id="ARBA00022741"/>
    </source>
</evidence>
<dbReference type="InterPro" id="IPR027417">
    <property type="entry name" value="P-loop_NTPase"/>
</dbReference>
<reference evidence="4 5" key="1">
    <citation type="submission" date="2018-11" db="EMBL/GenBank/DDBJ databases">
        <title>The Potential of Streptomyces as Biocontrol Agents against the Tomato grey mould, Botrytis cinerea (Gray mold) Frontiers in Microbiology.</title>
        <authorList>
            <person name="Li D."/>
        </authorList>
    </citation>
    <scope>NUCLEOTIDE SEQUENCE [LARGE SCALE GENOMIC DNA]</scope>
    <source>
        <strain evidence="4 5">NEAU-LD23</strain>
    </source>
</reference>
<dbReference type="SMART" id="SM00382">
    <property type="entry name" value="AAA"/>
    <property type="match status" value="1"/>
</dbReference>
<dbReference type="Pfam" id="PF00005">
    <property type="entry name" value="ABC_tran"/>
    <property type="match status" value="1"/>
</dbReference>
<dbReference type="PROSITE" id="PS50893">
    <property type="entry name" value="ABC_TRANSPORTER_2"/>
    <property type="match status" value="1"/>
</dbReference>
<evidence type="ECO:0000313" key="5">
    <source>
        <dbReference type="Proteomes" id="UP000275401"/>
    </source>
</evidence>
<name>A0A3M8SIE5_9ACTN</name>
<comment type="caution">
    <text evidence="4">The sequence shown here is derived from an EMBL/GenBank/DDBJ whole genome shotgun (WGS) entry which is preliminary data.</text>
</comment>
<keyword evidence="2 4" id="KW-0067">ATP-binding</keyword>
<keyword evidence="5" id="KW-1185">Reference proteome</keyword>
<evidence type="ECO:0000256" key="2">
    <source>
        <dbReference type="ARBA" id="ARBA00022840"/>
    </source>
</evidence>
<dbReference type="InterPro" id="IPR050107">
    <property type="entry name" value="ABC_carbohydrate_import_ATPase"/>
</dbReference>
<dbReference type="InterPro" id="IPR003593">
    <property type="entry name" value="AAA+_ATPase"/>
</dbReference>
<protein>
    <submittedName>
        <fullName evidence="4">Sugar ABC transporter ATP-binding protein</fullName>
    </submittedName>
</protein>
<dbReference type="AlphaFoldDB" id="A0A3M8SIE5"/>
<dbReference type="InterPro" id="IPR003439">
    <property type="entry name" value="ABC_transporter-like_ATP-bd"/>
</dbReference>
<sequence length="254" mass="27039">MLALRGISKRFGGVQALVDVDLQIRAGEVVALVGDNGAGKSTLVKVIAGVGPADQGVIEWEGHTVQIKRPHDAQSLGIAAVYQDLAMCESLDVVGNLFLGREVHHAGILDEVEMERRARELMHTLSIRIPDVRAPVAILSGGQRQAVAISRSLLGAPKVLLLDEPTAALGVEQTSQLLDLIEELRDRGLGVLLISHNMGDIKAVADRVAVLRLGRNNGLFEVPTTTQERIISSITGAADNAVAHRTTGEEGAWP</sequence>
<dbReference type="Gene3D" id="3.40.50.300">
    <property type="entry name" value="P-loop containing nucleotide triphosphate hydrolases"/>
    <property type="match status" value="1"/>
</dbReference>
<evidence type="ECO:0000313" key="4">
    <source>
        <dbReference type="EMBL" id="RNF81118.1"/>
    </source>
</evidence>
<dbReference type="EMBL" id="RIBZ01000870">
    <property type="protein sequence ID" value="RNF81118.1"/>
    <property type="molecule type" value="Genomic_DNA"/>
</dbReference>
<proteinExistence type="predicted"/>
<accession>A0A3M8SIE5</accession>
<dbReference type="CDD" id="cd03216">
    <property type="entry name" value="ABC_Carb_Monos_I"/>
    <property type="match status" value="1"/>
</dbReference>
<feature type="domain" description="ABC transporter" evidence="3">
    <location>
        <begin position="2"/>
        <end position="238"/>
    </location>
</feature>
<gene>
    <name evidence="4" type="ORF">EEJ42_47180</name>
</gene>
<organism evidence="4 5">
    <name type="scientific">Streptomyces botrytidirepellens</name>
    <dbReference type="NCBI Taxonomy" id="2486417"/>
    <lineage>
        <taxon>Bacteria</taxon>
        <taxon>Bacillati</taxon>
        <taxon>Actinomycetota</taxon>
        <taxon>Actinomycetes</taxon>
        <taxon>Kitasatosporales</taxon>
        <taxon>Streptomycetaceae</taxon>
        <taxon>Streptomyces</taxon>
    </lineage>
</organism>
<keyword evidence="1" id="KW-0547">Nucleotide-binding</keyword>
<dbReference type="PANTHER" id="PTHR43790">
    <property type="entry name" value="CARBOHYDRATE TRANSPORT ATP-BINDING PROTEIN MG119-RELATED"/>
    <property type="match status" value="1"/>
</dbReference>
<dbReference type="GO" id="GO:0005524">
    <property type="term" value="F:ATP binding"/>
    <property type="evidence" value="ECO:0007669"/>
    <property type="project" value="UniProtKB-KW"/>
</dbReference>
<evidence type="ECO:0000259" key="3">
    <source>
        <dbReference type="PROSITE" id="PS50893"/>
    </source>
</evidence>